<feature type="coiled-coil region" evidence="8">
    <location>
        <begin position="73"/>
        <end position="107"/>
    </location>
</feature>
<name>E5APS1_MYCRK</name>
<evidence type="ECO:0000256" key="2">
    <source>
        <dbReference type="ARBA" id="ARBA00010423"/>
    </source>
</evidence>
<dbReference type="AlphaFoldDB" id="E5APS1"/>
<feature type="domain" description="DUF883" evidence="9">
    <location>
        <begin position="56"/>
        <end position="99"/>
    </location>
</feature>
<sequence length="141" mass="15716">MFFCNTVEHSTILEEAVMANLENTRQALGDSFDRAGRRARRIAHHGRHAVQDVGTEVRELLSELENTLTDSTQADAEVLRQQLRDKIEAARSRLEDTQENVKRRAQAAWGDADEYVHERPWQAVAAAAGAALLLGLLLGRA</sequence>
<dbReference type="InterPro" id="IPR043605">
    <property type="entry name" value="DUF883_C"/>
</dbReference>
<dbReference type="eggNOG" id="COG4575">
    <property type="taxonomic scope" value="Bacteria"/>
</dbReference>
<proteinExistence type="inferred from homology"/>
<keyword evidence="6" id="KW-1133">Transmembrane helix</keyword>
<dbReference type="GO" id="GO:0043022">
    <property type="term" value="F:ribosome binding"/>
    <property type="evidence" value="ECO:0007669"/>
    <property type="project" value="InterPro"/>
</dbReference>
<reference evidence="11 12" key="1">
    <citation type="journal article" date="2011" name="J. Bacteriol.">
        <title>Complete genome sequence of Burkholderia rhizoxinica, an endosymbiont of Rhizopus microsporus.</title>
        <authorList>
            <person name="Lackner G."/>
            <person name="Moebius N."/>
            <person name="Partida-Martinez L."/>
            <person name="Hertweck C."/>
        </authorList>
    </citation>
    <scope>NUCLEOTIDE SEQUENCE [LARGE SCALE GENOMIC DNA]</scope>
    <source>
        <strain evidence="12">DSM 19002 / CIP 109453 / HKI 454</strain>
    </source>
</reference>
<comment type="subcellular location">
    <subcellularLocation>
        <location evidence="1">Cell inner membrane</location>
        <topology evidence="1">Single-pass membrane protein</topology>
    </subcellularLocation>
</comment>
<dbReference type="SUPFAM" id="SSF58113">
    <property type="entry name" value="Apolipoprotein A-I"/>
    <property type="match status" value="1"/>
</dbReference>
<evidence type="ECO:0000256" key="8">
    <source>
        <dbReference type="SAM" id="Coils"/>
    </source>
</evidence>
<dbReference type="EMBL" id="FR687359">
    <property type="protein sequence ID" value="CBW74604.1"/>
    <property type="molecule type" value="Genomic_DNA"/>
</dbReference>
<dbReference type="PANTHER" id="PTHR35893:SF3">
    <property type="entry name" value="INNER MEMBRANE PROTEIN"/>
    <property type="match status" value="1"/>
</dbReference>
<keyword evidence="8" id="KW-0175">Coiled coil</keyword>
<dbReference type="KEGG" id="brh:RBRH_02321"/>
<evidence type="ECO:0000256" key="1">
    <source>
        <dbReference type="ARBA" id="ARBA00004377"/>
    </source>
</evidence>
<keyword evidence="7" id="KW-0472">Membrane</keyword>
<dbReference type="Pfam" id="PF05957">
    <property type="entry name" value="DUF883"/>
    <property type="match status" value="1"/>
</dbReference>
<dbReference type="Pfam" id="PF19029">
    <property type="entry name" value="DUF883_C"/>
    <property type="match status" value="1"/>
</dbReference>
<evidence type="ECO:0000259" key="9">
    <source>
        <dbReference type="Pfam" id="PF05957"/>
    </source>
</evidence>
<evidence type="ECO:0000256" key="3">
    <source>
        <dbReference type="ARBA" id="ARBA00022475"/>
    </source>
</evidence>
<organism evidence="11 12">
    <name type="scientific">Mycetohabitans rhizoxinica (strain DSM 19002 / CIP 109453 / HKI 454)</name>
    <name type="common">Paraburkholderia rhizoxinica</name>
    <dbReference type="NCBI Taxonomy" id="882378"/>
    <lineage>
        <taxon>Bacteria</taxon>
        <taxon>Pseudomonadati</taxon>
        <taxon>Pseudomonadota</taxon>
        <taxon>Betaproteobacteria</taxon>
        <taxon>Burkholderiales</taxon>
        <taxon>Burkholderiaceae</taxon>
        <taxon>Mycetohabitans</taxon>
    </lineage>
</organism>
<keyword evidence="5" id="KW-0812">Transmembrane</keyword>
<dbReference type="InterPro" id="IPR043604">
    <property type="entry name" value="DUF883_N"/>
</dbReference>
<evidence type="ECO:0000259" key="10">
    <source>
        <dbReference type="Pfam" id="PF19029"/>
    </source>
</evidence>
<evidence type="ECO:0000313" key="11">
    <source>
        <dbReference type="EMBL" id="CBW74604.1"/>
    </source>
</evidence>
<accession>E5APS1</accession>
<dbReference type="Gene3D" id="1.20.120.20">
    <property type="entry name" value="Apolipoprotein"/>
    <property type="match status" value="1"/>
</dbReference>
<dbReference type="InterPro" id="IPR010279">
    <property type="entry name" value="YqjD/ElaB"/>
</dbReference>
<evidence type="ECO:0000256" key="6">
    <source>
        <dbReference type="ARBA" id="ARBA00022989"/>
    </source>
</evidence>
<evidence type="ECO:0000256" key="7">
    <source>
        <dbReference type="ARBA" id="ARBA00023136"/>
    </source>
</evidence>
<dbReference type="GO" id="GO:0005886">
    <property type="term" value="C:plasma membrane"/>
    <property type="evidence" value="ECO:0007669"/>
    <property type="project" value="UniProtKB-SubCell"/>
</dbReference>
<keyword evidence="4" id="KW-0997">Cell inner membrane</keyword>
<dbReference type="Proteomes" id="UP000007437">
    <property type="component" value="Chromosome"/>
</dbReference>
<dbReference type="STRING" id="882378.RBRH_02321"/>
<evidence type="ECO:0000256" key="4">
    <source>
        <dbReference type="ARBA" id="ARBA00022519"/>
    </source>
</evidence>
<evidence type="ECO:0000256" key="5">
    <source>
        <dbReference type="ARBA" id="ARBA00022692"/>
    </source>
</evidence>
<evidence type="ECO:0000313" key="12">
    <source>
        <dbReference type="Proteomes" id="UP000007437"/>
    </source>
</evidence>
<gene>
    <name evidence="11" type="ordered locus">RBRH_02321</name>
</gene>
<protein>
    <submittedName>
        <fullName evidence="11">ElaB protein</fullName>
    </submittedName>
</protein>
<comment type="similarity">
    <text evidence="2">Belongs to the ElaB/YgaM/YqjD family.</text>
</comment>
<dbReference type="PANTHER" id="PTHR35893">
    <property type="entry name" value="INNER MEMBRANE PROTEIN-RELATED"/>
    <property type="match status" value="1"/>
</dbReference>
<feature type="domain" description="DUF883" evidence="10">
    <location>
        <begin position="112"/>
        <end position="140"/>
    </location>
</feature>
<dbReference type="HOGENOM" id="CLU_132623_4_0_4"/>
<keyword evidence="3" id="KW-1003">Cell membrane</keyword>